<reference evidence="2" key="1">
    <citation type="journal article" date="2005" name="Nature">
        <title>The map-based sequence of the rice genome.</title>
        <authorList>
            <consortium name="International rice genome sequencing project (IRGSP)"/>
            <person name="Matsumoto T."/>
            <person name="Wu J."/>
            <person name="Kanamori H."/>
            <person name="Katayose Y."/>
            <person name="Fujisawa M."/>
            <person name="Namiki N."/>
            <person name="Mizuno H."/>
            <person name="Yamamoto K."/>
            <person name="Antonio B.A."/>
            <person name="Baba T."/>
            <person name="Sakata K."/>
            <person name="Nagamura Y."/>
            <person name="Aoki H."/>
            <person name="Arikawa K."/>
            <person name="Arita K."/>
            <person name="Bito T."/>
            <person name="Chiden Y."/>
            <person name="Fujitsuka N."/>
            <person name="Fukunaka R."/>
            <person name="Hamada M."/>
            <person name="Harada C."/>
            <person name="Hayashi A."/>
            <person name="Hijishita S."/>
            <person name="Honda M."/>
            <person name="Hosokawa S."/>
            <person name="Ichikawa Y."/>
            <person name="Idonuma A."/>
            <person name="Iijima M."/>
            <person name="Ikeda M."/>
            <person name="Ikeno M."/>
            <person name="Ito K."/>
            <person name="Ito S."/>
            <person name="Ito T."/>
            <person name="Ito Y."/>
            <person name="Ito Y."/>
            <person name="Iwabuchi A."/>
            <person name="Kamiya K."/>
            <person name="Karasawa W."/>
            <person name="Kurita K."/>
            <person name="Katagiri S."/>
            <person name="Kikuta A."/>
            <person name="Kobayashi H."/>
            <person name="Kobayashi N."/>
            <person name="Machita K."/>
            <person name="Maehara T."/>
            <person name="Masukawa M."/>
            <person name="Mizubayashi T."/>
            <person name="Mukai Y."/>
            <person name="Nagasaki H."/>
            <person name="Nagata Y."/>
            <person name="Naito S."/>
            <person name="Nakashima M."/>
            <person name="Nakama Y."/>
            <person name="Nakamichi Y."/>
            <person name="Nakamura M."/>
            <person name="Meguro A."/>
            <person name="Negishi M."/>
            <person name="Ohta I."/>
            <person name="Ohta T."/>
            <person name="Okamoto M."/>
            <person name="Ono N."/>
            <person name="Saji S."/>
            <person name="Sakaguchi M."/>
            <person name="Sakai K."/>
            <person name="Shibata M."/>
            <person name="Shimokawa T."/>
            <person name="Song J."/>
            <person name="Takazaki Y."/>
            <person name="Terasawa K."/>
            <person name="Tsugane M."/>
            <person name="Tsuji K."/>
            <person name="Ueda S."/>
            <person name="Waki K."/>
            <person name="Yamagata H."/>
            <person name="Yamamoto M."/>
            <person name="Yamamoto S."/>
            <person name="Yamane H."/>
            <person name="Yoshiki S."/>
            <person name="Yoshihara R."/>
            <person name="Yukawa K."/>
            <person name="Zhong H."/>
            <person name="Yano M."/>
            <person name="Yuan Q."/>
            <person name="Ouyang S."/>
            <person name="Liu J."/>
            <person name="Jones K.M."/>
            <person name="Gansberger K."/>
            <person name="Moffat K."/>
            <person name="Hill J."/>
            <person name="Bera J."/>
            <person name="Fadrosh D."/>
            <person name="Jin S."/>
            <person name="Johri S."/>
            <person name="Kim M."/>
            <person name="Overton L."/>
            <person name="Reardon M."/>
            <person name="Tsitrin T."/>
            <person name="Vuong H."/>
            <person name="Weaver B."/>
            <person name="Ciecko A."/>
            <person name="Tallon L."/>
            <person name="Jackson J."/>
            <person name="Pai G."/>
            <person name="Aken S.V."/>
            <person name="Utterback T."/>
            <person name="Reidmuller S."/>
            <person name="Feldblyum T."/>
            <person name="Hsiao J."/>
            <person name="Zismann V."/>
            <person name="Iobst S."/>
            <person name="de Vazeille A.R."/>
            <person name="Buell C.R."/>
            <person name="Ying K."/>
            <person name="Li Y."/>
            <person name="Lu T."/>
            <person name="Huang Y."/>
            <person name="Zhao Q."/>
            <person name="Feng Q."/>
            <person name="Zhang L."/>
            <person name="Zhu J."/>
            <person name="Weng Q."/>
            <person name="Mu J."/>
            <person name="Lu Y."/>
            <person name="Fan D."/>
            <person name="Liu Y."/>
            <person name="Guan J."/>
            <person name="Zhang Y."/>
            <person name="Yu S."/>
            <person name="Liu X."/>
            <person name="Zhang Y."/>
            <person name="Hong G."/>
            <person name="Han B."/>
            <person name="Choisne N."/>
            <person name="Demange N."/>
            <person name="Orjeda G."/>
            <person name="Samain S."/>
            <person name="Cattolico L."/>
            <person name="Pelletier E."/>
            <person name="Couloux A."/>
            <person name="Segurens B."/>
            <person name="Wincker P."/>
            <person name="D'Hont A."/>
            <person name="Scarpelli C."/>
            <person name="Weissenbach J."/>
            <person name="Salanoubat M."/>
            <person name="Quetier F."/>
            <person name="Yu Y."/>
            <person name="Kim H.R."/>
            <person name="Rambo T."/>
            <person name="Currie J."/>
            <person name="Collura K."/>
            <person name="Luo M."/>
            <person name="Yang T."/>
            <person name="Ammiraju J.S.S."/>
            <person name="Engler F."/>
            <person name="Soderlund C."/>
            <person name="Wing R.A."/>
            <person name="Palmer L.E."/>
            <person name="de la Bastide M."/>
            <person name="Spiegel L."/>
            <person name="Nascimento L."/>
            <person name="Zutavern T."/>
            <person name="O'Shaughnessy A."/>
            <person name="Dike S."/>
            <person name="Dedhia N."/>
            <person name="Preston R."/>
            <person name="Balija V."/>
            <person name="McCombie W.R."/>
            <person name="Chow T."/>
            <person name="Chen H."/>
            <person name="Chung M."/>
            <person name="Chen C."/>
            <person name="Shaw J."/>
            <person name="Wu H."/>
            <person name="Hsiao K."/>
            <person name="Chao Y."/>
            <person name="Chu M."/>
            <person name="Cheng C."/>
            <person name="Hour A."/>
            <person name="Lee P."/>
            <person name="Lin S."/>
            <person name="Lin Y."/>
            <person name="Liou J."/>
            <person name="Liu S."/>
            <person name="Hsing Y."/>
            <person name="Raghuvanshi S."/>
            <person name="Mohanty A."/>
            <person name="Bharti A.K."/>
            <person name="Gaur A."/>
            <person name="Gupta V."/>
            <person name="Kumar D."/>
            <person name="Ravi V."/>
            <person name="Vij S."/>
            <person name="Kapur A."/>
            <person name="Khurana P."/>
            <person name="Khurana P."/>
            <person name="Khurana J.P."/>
            <person name="Tyagi A.K."/>
            <person name="Gaikwad K."/>
            <person name="Singh A."/>
            <person name="Dalal V."/>
            <person name="Srivastava S."/>
            <person name="Dixit A."/>
            <person name="Pal A.K."/>
            <person name="Ghazi I.A."/>
            <person name="Yadav M."/>
            <person name="Pandit A."/>
            <person name="Bhargava A."/>
            <person name="Sureshbabu K."/>
            <person name="Batra K."/>
            <person name="Sharma T.R."/>
            <person name="Mohapatra T."/>
            <person name="Singh N.K."/>
            <person name="Messing J."/>
            <person name="Nelson A.B."/>
            <person name="Fuks G."/>
            <person name="Kavchok S."/>
            <person name="Keizer G."/>
            <person name="Linton E."/>
            <person name="Llaca V."/>
            <person name="Song R."/>
            <person name="Tanyolac B."/>
            <person name="Young S."/>
            <person name="Ho-Il K."/>
            <person name="Hahn J.H."/>
            <person name="Sangsakoo G."/>
            <person name="Vanavichit A."/>
            <person name="de Mattos Luiz.A.T."/>
            <person name="Zimmer P.D."/>
            <person name="Malone G."/>
            <person name="Dellagostin O."/>
            <person name="de Oliveira A.C."/>
            <person name="Bevan M."/>
            <person name="Bancroft I."/>
            <person name="Minx P."/>
            <person name="Cordum H."/>
            <person name="Wilson R."/>
            <person name="Cheng Z."/>
            <person name="Jin W."/>
            <person name="Jiang J."/>
            <person name="Leong S.A."/>
            <person name="Iwama H."/>
            <person name="Gojobori T."/>
            <person name="Itoh T."/>
            <person name="Niimura Y."/>
            <person name="Fujii Y."/>
            <person name="Habara T."/>
            <person name="Sakai H."/>
            <person name="Sato Y."/>
            <person name="Wilson G."/>
            <person name="Kumar K."/>
            <person name="McCouch S."/>
            <person name="Juretic N."/>
            <person name="Hoen D."/>
            <person name="Wright S."/>
            <person name="Bruskiewich R."/>
            <person name="Bureau T."/>
            <person name="Miyao A."/>
            <person name="Hirochika H."/>
            <person name="Nishikawa T."/>
            <person name="Kadowaki K."/>
            <person name="Sugiura M."/>
            <person name="Burr B."/>
            <person name="Sasaki T."/>
        </authorList>
    </citation>
    <scope>NUCLEOTIDE SEQUENCE [LARGE SCALE GENOMIC DNA]</scope>
    <source>
        <strain evidence="2">cv. Nipponbare</strain>
    </source>
</reference>
<reference evidence="1 2" key="2">
    <citation type="journal article" date="2013" name="Plant Cell Physiol.">
        <title>Rice Annotation Project Database (RAP-DB): an integrative and interactive database for rice genomics.</title>
        <authorList>
            <person name="Sakai H."/>
            <person name="Lee S.S."/>
            <person name="Tanaka T."/>
            <person name="Numa H."/>
            <person name="Kim J."/>
            <person name="Kawahara Y."/>
            <person name="Wakimoto H."/>
            <person name="Yang C.C."/>
            <person name="Iwamoto M."/>
            <person name="Abe T."/>
            <person name="Yamada Y."/>
            <person name="Muto A."/>
            <person name="Inokuchi H."/>
            <person name="Ikemura T."/>
            <person name="Matsumoto T."/>
            <person name="Sasaki T."/>
            <person name="Itoh T."/>
        </authorList>
    </citation>
    <scope>NUCLEOTIDE SEQUENCE [LARGE SCALE GENOMIC DNA]</scope>
    <source>
        <strain evidence="2">cv. Nipponbare</strain>
    </source>
</reference>
<feature type="non-terminal residue" evidence="1">
    <location>
        <position position="1"/>
    </location>
</feature>
<dbReference type="PANTHER" id="PTHR46922:SF4">
    <property type="entry name" value="DHHA1 DOMAIN PROTEIN"/>
    <property type="match status" value="1"/>
</dbReference>
<gene>
    <name evidence="1" type="ordered locus">Os02g0684600</name>
    <name evidence="1" type="ORF">OSNPB_020684600</name>
</gene>
<sequence>CCPTIRELLQNIEITELAIIPKCFFIQSLYCFGPITSCEVVLLQLLELDPEEVISRGQATLSHKQKLIDECLEKSYEIALGCGRFGNCLVNTCRFSFSLDYFVCSLIFYSCFVNILLCEGESSLHSSINSVILLV</sequence>
<dbReference type="STRING" id="39947.A0A0P0VNB2"/>
<evidence type="ECO:0000313" key="2">
    <source>
        <dbReference type="Proteomes" id="UP000059680"/>
    </source>
</evidence>
<dbReference type="Gramene" id="Os02t0684600-01">
    <property type="protein sequence ID" value="Os02t0684600-01"/>
    <property type="gene ID" value="Os02g0684600"/>
</dbReference>
<protein>
    <submittedName>
        <fullName evidence="1">Os02g0684600 protein</fullName>
    </submittedName>
</protein>
<accession>A0A0P0VNB2</accession>
<name>A0A0P0VNB2_ORYSJ</name>
<dbReference type="EMBL" id="AP014958">
    <property type="protein sequence ID" value="BAS80324.1"/>
    <property type="molecule type" value="Genomic_DNA"/>
</dbReference>
<reference evidence="1 2" key="3">
    <citation type="journal article" date="2013" name="Rice">
        <title>Improvement of the Oryza sativa Nipponbare reference genome using next generation sequence and optical map data.</title>
        <authorList>
            <person name="Kawahara Y."/>
            <person name="de la Bastide M."/>
            <person name="Hamilton J.P."/>
            <person name="Kanamori H."/>
            <person name="McCombie W.R."/>
            <person name="Ouyang S."/>
            <person name="Schwartz D.C."/>
            <person name="Tanaka T."/>
            <person name="Wu J."/>
            <person name="Zhou S."/>
            <person name="Childs K.L."/>
            <person name="Davidson R.M."/>
            <person name="Lin H."/>
            <person name="Quesada-Ocampo L."/>
            <person name="Vaillancourt B."/>
            <person name="Sakai H."/>
            <person name="Lee S.S."/>
            <person name="Kim J."/>
            <person name="Numa H."/>
            <person name="Itoh T."/>
            <person name="Buell C.R."/>
            <person name="Matsumoto T."/>
        </authorList>
    </citation>
    <scope>NUCLEOTIDE SEQUENCE [LARGE SCALE GENOMIC DNA]</scope>
    <source>
        <strain evidence="2">cv. Nipponbare</strain>
    </source>
</reference>
<proteinExistence type="predicted"/>
<dbReference type="InParanoid" id="A0A0P0VNB2"/>
<organism evidence="1 2">
    <name type="scientific">Oryza sativa subsp. japonica</name>
    <name type="common">Rice</name>
    <dbReference type="NCBI Taxonomy" id="39947"/>
    <lineage>
        <taxon>Eukaryota</taxon>
        <taxon>Viridiplantae</taxon>
        <taxon>Streptophyta</taxon>
        <taxon>Embryophyta</taxon>
        <taxon>Tracheophyta</taxon>
        <taxon>Spermatophyta</taxon>
        <taxon>Magnoliopsida</taxon>
        <taxon>Liliopsida</taxon>
        <taxon>Poales</taxon>
        <taxon>Poaceae</taxon>
        <taxon>BOP clade</taxon>
        <taxon>Oryzoideae</taxon>
        <taxon>Oryzeae</taxon>
        <taxon>Oryzinae</taxon>
        <taxon>Oryza</taxon>
        <taxon>Oryza sativa</taxon>
    </lineage>
</organism>
<dbReference type="PANTHER" id="PTHR46922">
    <property type="entry name" value="DHHA1 DOMAIN PROTEIN"/>
    <property type="match status" value="1"/>
</dbReference>
<dbReference type="PaxDb" id="39947-A0A0P0VNB2"/>
<dbReference type="Proteomes" id="UP000059680">
    <property type="component" value="Chromosome 2"/>
</dbReference>
<evidence type="ECO:0000313" key="1">
    <source>
        <dbReference type="EMBL" id="BAS80324.1"/>
    </source>
</evidence>
<dbReference type="AlphaFoldDB" id="A0A0P0VNB2"/>
<keyword evidence="2" id="KW-1185">Reference proteome</keyword>